<dbReference type="SUPFAM" id="SSF49464">
    <property type="entry name" value="Carboxypeptidase regulatory domain-like"/>
    <property type="match status" value="1"/>
</dbReference>
<keyword evidence="6 7" id="KW-0998">Cell outer membrane</keyword>
<dbReference type="InterPro" id="IPR012910">
    <property type="entry name" value="Plug_dom"/>
</dbReference>
<dbReference type="SUPFAM" id="SSF56935">
    <property type="entry name" value="Porins"/>
    <property type="match status" value="1"/>
</dbReference>
<protein>
    <submittedName>
        <fullName evidence="10">TonB-dependent receptor</fullName>
    </submittedName>
</protein>
<reference evidence="10 11" key="1">
    <citation type="submission" date="2021-03" db="EMBL/GenBank/DDBJ databases">
        <title>Muricauda lutimaris sp. nov. and Muricauda ruestringensis sp. nov, two marine members of the Flavobacteriaceae isolated from deep sea sediments of Western Pacific.</title>
        <authorList>
            <person name="Zhao S."/>
            <person name="Liu R."/>
        </authorList>
    </citation>
    <scope>NUCLEOTIDE SEQUENCE [LARGE SCALE GENOMIC DNA]</scope>
    <source>
        <strain evidence="10 11">BC31-3-A3</strain>
    </source>
</reference>
<evidence type="ECO:0000256" key="6">
    <source>
        <dbReference type="ARBA" id="ARBA00023237"/>
    </source>
</evidence>
<evidence type="ECO:0000256" key="1">
    <source>
        <dbReference type="ARBA" id="ARBA00004571"/>
    </source>
</evidence>
<keyword evidence="3 7" id="KW-1134">Transmembrane beta strand</keyword>
<dbReference type="PROSITE" id="PS52016">
    <property type="entry name" value="TONB_DEPENDENT_REC_3"/>
    <property type="match status" value="1"/>
</dbReference>
<evidence type="ECO:0000256" key="7">
    <source>
        <dbReference type="PROSITE-ProRule" id="PRU01360"/>
    </source>
</evidence>
<gene>
    <name evidence="10" type="ORF">J0654_17460</name>
</gene>
<keyword evidence="8" id="KW-1133">Transmembrane helix</keyword>
<evidence type="ECO:0000256" key="4">
    <source>
        <dbReference type="ARBA" id="ARBA00022692"/>
    </source>
</evidence>
<dbReference type="InterPro" id="IPR037066">
    <property type="entry name" value="Plug_dom_sf"/>
</dbReference>
<dbReference type="EMBL" id="JAFLNM010000005">
    <property type="protein sequence ID" value="MBO0343448.1"/>
    <property type="molecule type" value="Genomic_DNA"/>
</dbReference>
<dbReference type="InterPro" id="IPR023996">
    <property type="entry name" value="TonB-dep_OMP_SusC/RagA"/>
</dbReference>
<dbReference type="InterPro" id="IPR039426">
    <property type="entry name" value="TonB-dep_rcpt-like"/>
</dbReference>
<sequence length="1058" mass="115587">MQKSILKSICCRAIHFYLLIMFGFVGQCVIAQQIKGVVTDEDGVTLPGVNIIEKGTNNGVVSDFDGNYTISVQGDDAILVFRYLGFASQEQTVKGKTTINVVMKQSTENLDEVVLIGYGAQRKGDVNSAISSVKGDALKDLKQINADQMLQGKVSGVTITNSSGQPGAASSVKIRGITSISGTNEPLYVIDGVPISGDAVNSSTSGRPIVGGDFTSQGNNSVSPLALLNPNDIESVDVLKDASATAIYGSRGANGVIIITTKSGKRGTGKITYDTYTGFQDIPKLLDVMDLQQYAKLQNALADVNGQQLRPEFSHPELLGKGTNWQEEVTRSAIVTSHQLSISGGKEGVNYYLSGGYLDQRGTVIGSGLKRYNVKLNLEAQVKEWLKAGAFLSGSITNQDVTTNSNYNGILTNTLLQAPDIPVRNLDGSFAGPPSNDQAVTYFNPVALALSKTNKLVRKNFLGNLFAEADLFEGLKYRVEFGASTEFSENNEFTPTYEWGTNINEFADLNVRRQNWYSTNLKNLFTYNKSLDKHRITVLLGNEVNDNHWEGIIAYGTGFLSNDVQTLNVSDGTSSTVTGYQGSQGLLSFFGRVIYDFNDRYSLSASYRADGSTKFDPNVPGKQWGYFPAAAISWKLSNESFMEGFKSIMDNIKISAGYGETGNQQIPNNRYTSTLTAYGSGLGTGFLVDNISNPNLTWESQVQTNLGLGFTLLDSRVSANVDLYEKKSKDFLFPLPLPLILTGGQTWEGGIASPYKNIGDMRNKGFDATLSYKTIEASDFSWDTSLNVSHYENEVTSIPNSLNLTGVINTNGYIPLTVTKTAQGQPIGMFYGYEVEGIFRDMDDLNSAPIQFGQAVGQQPGETFLGDIKYRDINGDGSIDEEDRTYIGNPHPDFTFGFTNNFKYKNIDLSIFLQGSYGNDVLNLTRRSNTTNSTLYQNQLAIASDFWTPENPDASLPRPIGSASNSNLVMSDRYLEDGSYLRIQNLTLGYSLPLDVISKFNVNRLRVYGSVQNLYTFTNYSGYDPEVGSVNQNPLLNGIDNGRYPASRTISFGLNLEF</sequence>
<dbReference type="Proteomes" id="UP000664807">
    <property type="component" value="Unassembled WGS sequence"/>
</dbReference>
<evidence type="ECO:0000313" key="10">
    <source>
        <dbReference type="EMBL" id="MBO0343448.1"/>
    </source>
</evidence>
<dbReference type="NCBIfam" id="TIGR04056">
    <property type="entry name" value="OMP_RagA_SusC"/>
    <property type="match status" value="1"/>
</dbReference>
<name>A0ABS3FK84_9FLAO</name>
<dbReference type="Pfam" id="PF13715">
    <property type="entry name" value="CarbopepD_reg_2"/>
    <property type="match status" value="1"/>
</dbReference>
<dbReference type="Gene3D" id="2.40.170.20">
    <property type="entry name" value="TonB-dependent receptor, beta-barrel domain"/>
    <property type="match status" value="1"/>
</dbReference>
<comment type="similarity">
    <text evidence="7">Belongs to the TonB-dependent receptor family.</text>
</comment>
<evidence type="ECO:0000256" key="3">
    <source>
        <dbReference type="ARBA" id="ARBA00022452"/>
    </source>
</evidence>
<keyword evidence="4 7" id="KW-0812">Transmembrane</keyword>
<accession>A0ABS3FK84</accession>
<dbReference type="InterPro" id="IPR008969">
    <property type="entry name" value="CarboxyPept-like_regulatory"/>
</dbReference>
<evidence type="ECO:0000259" key="9">
    <source>
        <dbReference type="Pfam" id="PF07715"/>
    </source>
</evidence>
<dbReference type="Gene3D" id="2.60.40.1120">
    <property type="entry name" value="Carboxypeptidase-like, regulatory domain"/>
    <property type="match status" value="1"/>
</dbReference>
<keyword evidence="10" id="KW-0675">Receptor</keyword>
<dbReference type="Pfam" id="PF07715">
    <property type="entry name" value="Plug"/>
    <property type="match status" value="1"/>
</dbReference>
<dbReference type="InterPro" id="IPR036942">
    <property type="entry name" value="Beta-barrel_TonB_sf"/>
</dbReference>
<comment type="caution">
    <text evidence="10">The sequence shown here is derived from an EMBL/GenBank/DDBJ whole genome shotgun (WGS) entry which is preliminary data.</text>
</comment>
<evidence type="ECO:0000256" key="8">
    <source>
        <dbReference type="SAM" id="Phobius"/>
    </source>
</evidence>
<keyword evidence="11" id="KW-1185">Reference proteome</keyword>
<feature type="transmembrane region" description="Helical" evidence="8">
    <location>
        <begin position="12"/>
        <end position="32"/>
    </location>
</feature>
<dbReference type="Gene3D" id="2.170.130.10">
    <property type="entry name" value="TonB-dependent receptor, plug domain"/>
    <property type="match status" value="1"/>
</dbReference>
<dbReference type="InterPro" id="IPR023997">
    <property type="entry name" value="TonB-dep_OMP_SusC/RagA_CS"/>
</dbReference>
<comment type="subcellular location">
    <subcellularLocation>
        <location evidence="1 7">Cell outer membrane</location>
        <topology evidence="1 7">Multi-pass membrane protein</topology>
    </subcellularLocation>
</comment>
<evidence type="ECO:0000313" key="11">
    <source>
        <dbReference type="Proteomes" id="UP000664807"/>
    </source>
</evidence>
<evidence type="ECO:0000256" key="5">
    <source>
        <dbReference type="ARBA" id="ARBA00023136"/>
    </source>
</evidence>
<feature type="domain" description="TonB-dependent receptor plug" evidence="9">
    <location>
        <begin position="124"/>
        <end position="256"/>
    </location>
</feature>
<dbReference type="NCBIfam" id="TIGR04057">
    <property type="entry name" value="SusC_RagA_signa"/>
    <property type="match status" value="1"/>
</dbReference>
<dbReference type="RefSeq" id="WP_207030393.1">
    <property type="nucleotide sequence ID" value="NZ_JAFLNM010000005.1"/>
</dbReference>
<proteinExistence type="inferred from homology"/>
<organism evidence="10 11">
    <name type="scientific">Flagellimonas profundi</name>
    <dbReference type="NCBI Taxonomy" id="2915620"/>
    <lineage>
        <taxon>Bacteria</taxon>
        <taxon>Pseudomonadati</taxon>
        <taxon>Bacteroidota</taxon>
        <taxon>Flavobacteriia</taxon>
        <taxon>Flavobacteriales</taxon>
        <taxon>Flavobacteriaceae</taxon>
        <taxon>Flagellimonas</taxon>
    </lineage>
</organism>
<keyword evidence="2 7" id="KW-0813">Transport</keyword>
<evidence type="ECO:0000256" key="2">
    <source>
        <dbReference type="ARBA" id="ARBA00022448"/>
    </source>
</evidence>
<keyword evidence="5 7" id="KW-0472">Membrane</keyword>